<dbReference type="GO" id="GO:0000287">
    <property type="term" value="F:magnesium ion binding"/>
    <property type="evidence" value="ECO:0007669"/>
    <property type="project" value="TreeGrafter"/>
</dbReference>
<proteinExistence type="predicted"/>
<dbReference type="PANTHER" id="PTHR10000">
    <property type="entry name" value="PHOSPHOSERINE PHOSPHATASE"/>
    <property type="match status" value="1"/>
</dbReference>
<dbReference type="InterPro" id="IPR036412">
    <property type="entry name" value="HAD-like_sf"/>
</dbReference>
<sequence length="260" mass="29134">MKLIFFDIDGTIIDDEKKEMSQSTKEAIEQARKNGHICVINSGRTWKMVKGQVTKFTEFDGYVLGCGTMVTYQGQVLLHESFSEAFSRRIIEALDRYKIDAVLEGAENNFKDSPQRIHYEKARGFMAGFEGMNFGSFEEAPGHFDKFYAYVEDPQSIRAFSEEFSQELSVVDREQGFYEIMPKGISKATGMQFLAQKLGISMEDTVAVGDSSNDIPMLECAHTSIAMGNGVKAVLEMADYVTTDVTQDGIRNALKWLGVI</sequence>
<dbReference type="SFLD" id="SFLDG01140">
    <property type="entry name" value="C2.B:_Phosphomannomutase_and_P"/>
    <property type="match status" value="1"/>
</dbReference>
<dbReference type="NCBIfam" id="TIGR00099">
    <property type="entry name" value="Cof-subfamily"/>
    <property type="match status" value="1"/>
</dbReference>
<dbReference type="Pfam" id="PF08282">
    <property type="entry name" value="Hydrolase_3"/>
    <property type="match status" value="1"/>
</dbReference>
<comment type="caution">
    <text evidence="1">The sequence shown here is derived from an EMBL/GenBank/DDBJ whole genome shotgun (WGS) entry which is preliminary data.</text>
</comment>
<dbReference type="EMBL" id="DXGH01000008">
    <property type="protein sequence ID" value="HIW80239.1"/>
    <property type="molecule type" value="Genomic_DNA"/>
</dbReference>
<dbReference type="GO" id="GO:0005829">
    <property type="term" value="C:cytosol"/>
    <property type="evidence" value="ECO:0007669"/>
    <property type="project" value="TreeGrafter"/>
</dbReference>
<keyword evidence="1" id="KW-0378">Hydrolase</keyword>
<organism evidence="1 2">
    <name type="scientific">Candidatus Acetatifactor stercoripullorum</name>
    <dbReference type="NCBI Taxonomy" id="2838414"/>
    <lineage>
        <taxon>Bacteria</taxon>
        <taxon>Bacillati</taxon>
        <taxon>Bacillota</taxon>
        <taxon>Clostridia</taxon>
        <taxon>Lachnospirales</taxon>
        <taxon>Lachnospiraceae</taxon>
        <taxon>Acetatifactor</taxon>
    </lineage>
</organism>
<evidence type="ECO:0000313" key="2">
    <source>
        <dbReference type="Proteomes" id="UP000824265"/>
    </source>
</evidence>
<dbReference type="SUPFAM" id="SSF56784">
    <property type="entry name" value="HAD-like"/>
    <property type="match status" value="1"/>
</dbReference>
<protein>
    <submittedName>
        <fullName evidence="1">Cof-type HAD-IIB family hydrolase</fullName>
    </submittedName>
</protein>
<dbReference type="GO" id="GO:0016791">
    <property type="term" value="F:phosphatase activity"/>
    <property type="evidence" value="ECO:0007669"/>
    <property type="project" value="TreeGrafter"/>
</dbReference>
<accession>A0A9D1R2U0</accession>
<dbReference type="InterPro" id="IPR006379">
    <property type="entry name" value="HAD-SF_hydro_IIB"/>
</dbReference>
<dbReference type="PROSITE" id="PS01229">
    <property type="entry name" value="COF_2"/>
    <property type="match status" value="1"/>
</dbReference>
<dbReference type="PANTHER" id="PTHR10000:SF25">
    <property type="entry name" value="PHOSPHATASE YKRA-RELATED"/>
    <property type="match status" value="1"/>
</dbReference>
<reference evidence="1" key="2">
    <citation type="submission" date="2021-04" db="EMBL/GenBank/DDBJ databases">
        <authorList>
            <person name="Gilroy R."/>
        </authorList>
    </citation>
    <scope>NUCLEOTIDE SEQUENCE</scope>
    <source>
        <strain evidence="1">CHK195-6426</strain>
    </source>
</reference>
<dbReference type="AlphaFoldDB" id="A0A9D1R2U0"/>
<dbReference type="NCBIfam" id="TIGR01484">
    <property type="entry name" value="HAD-SF-IIB"/>
    <property type="match status" value="1"/>
</dbReference>
<evidence type="ECO:0000313" key="1">
    <source>
        <dbReference type="EMBL" id="HIW80239.1"/>
    </source>
</evidence>
<dbReference type="Gene3D" id="3.30.1240.10">
    <property type="match status" value="1"/>
</dbReference>
<dbReference type="InterPro" id="IPR023214">
    <property type="entry name" value="HAD_sf"/>
</dbReference>
<dbReference type="InterPro" id="IPR000150">
    <property type="entry name" value="Cof"/>
</dbReference>
<name>A0A9D1R2U0_9FIRM</name>
<reference evidence="1" key="1">
    <citation type="journal article" date="2021" name="PeerJ">
        <title>Extensive microbial diversity within the chicken gut microbiome revealed by metagenomics and culture.</title>
        <authorList>
            <person name="Gilroy R."/>
            <person name="Ravi A."/>
            <person name="Getino M."/>
            <person name="Pursley I."/>
            <person name="Horton D.L."/>
            <person name="Alikhan N.F."/>
            <person name="Baker D."/>
            <person name="Gharbi K."/>
            <person name="Hall N."/>
            <person name="Watson M."/>
            <person name="Adriaenssens E.M."/>
            <person name="Foster-Nyarko E."/>
            <person name="Jarju S."/>
            <person name="Secka A."/>
            <person name="Antonio M."/>
            <person name="Oren A."/>
            <person name="Chaudhuri R.R."/>
            <person name="La Ragione R."/>
            <person name="Hildebrand F."/>
            <person name="Pallen M.J."/>
        </authorList>
    </citation>
    <scope>NUCLEOTIDE SEQUENCE</scope>
    <source>
        <strain evidence="1">CHK195-6426</strain>
    </source>
</reference>
<gene>
    <name evidence="1" type="ORF">H9742_01710</name>
</gene>
<dbReference type="SFLD" id="SFLDS00003">
    <property type="entry name" value="Haloacid_Dehalogenase"/>
    <property type="match status" value="1"/>
</dbReference>
<dbReference type="Gene3D" id="3.40.50.1000">
    <property type="entry name" value="HAD superfamily/HAD-like"/>
    <property type="match status" value="1"/>
</dbReference>
<dbReference type="Proteomes" id="UP000824265">
    <property type="component" value="Unassembled WGS sequence"/>
</dbReference>